<dbReference type="GO" id="GO:0004581">
    <property type="term" value="F:dolichyl-phosphate beta-glucosyltransferase activity"/>
    <property type="evidence" value="ECO:0007669"/>
    <property type="project" value="UniProtKB-EC"/>
</dbReference>
<evidence type="ECO:0000256" key="14">
    <source>
        <dbReference type="SAM" id="MobiDB-lite"/>
    </source>
</evidence>
<feature type="transmembrane region" description="Helical" evidence="15">
    <location>
        <begin position="430"/>
        <end position="451"/>
    </location>
</feature>
<dbReference type="GO" id="GO:0016020">
    <property type="term" value="C:membrane"/>
    <property type="evidence" value="ECO:0007669"/>
    <property type="project" value="UniProtKB-SubCell"/>
</dbReference>
<evidence type="ECO:0000313" key="19">
    <source>
        <dbReference type="Proteomes" id="UP000198802"/>
    </source>
</evidence>
<dbReference type="AlphaFoldDB" id="A0A0S4QWZ4"/>
<protein>
    <recommendedName>
        <fullName evidence="5">dolichyl-phosphate beta-glucosyltransferase</fullName>
        <ecNumber evidence="5">2.4.1.117</ecNumber>
    </recommendedName>
</protein>
<evidence type="ECO:0000256" key="3">
    <source>
        <dbReference type="ARBA" id="ARBA00004922"/>
    </source>
</evidence>
<feature type="region of interest" description="Disordered" evidence="14">
    <location>
        <begin position="1"/>
        <end position="44"/>
    </location>
</feature>
<evidence type="ECO:0000256" key="13">
    <source>
        <dbReference type="ARBA" id="ARBA00045097"/>
    </source>
</evidence>
<evidence type="ECO:0000256" key="4">
    <source>
        <dbReference type="ARBA" id="ARBA00006739"/>
    </source>
</evidence>
<evidence type="ECO:0000313" key="18">
    <source>
        <dbReference type="EMBL" id="CUU60187.1"/>
    </source>
</evidence>
<dbReference type="FunFam" id="3.90.550.10:FF:000131">
    <property type="entry name" value="Glycosyl transferase"/>
    <property type="match status" value="1"/>
</dbReference>
<comment type="subcellular location">
    <subcellularLocation>
        <location evidence="2">Endoplasmic reticulum membrane</location>
        <topology evidence="2">Single-pass membrane protein</topology>
    </subcellularLocation>
    <subcellularLocation>
        <location evidence="1">Membrane</location>
        <topology evidence="1">Multi-pass membrane protein</topology>
    </subcellularLocation>
</comment>
<comment type="similarity">
    <text evidence="4">Belongs to the glycosyltransferase 2 family.</text>
</comment>
<feature type="domain" description="Glycosyltransferase 2-like" evidence="16">
    <location>
        <begin position="62"/>
        <end position="225"/>
    </location>
</feature>
<organism evidence="18 19">
    <name type="scientific">Parafrankia irregularis</name>
    <dbReference type="NCBI Taxonomy" id="795642"/>
    <lineage>
        <taxon>Bacteria</taxon>
        <taxon>Bacillati</taxon>
        <taxon>Actinomycetota</taxon>
        <taxon>Actinomycetes</taxon>
        <taxon>Frankiales</taxon>
        <taxon>Frankiaceae</taxon>
        <taxon>Parafrankia</taxon>
    </lineage>
</organism>
<evidence type="ECO:0000256" key="8">
    <source>
        <dbReference type="ARBA" id="ARBA00022692"/>
    </source>
</evidence>
<dbReference type="EMBL" id="FAOZ01000036">
    <property type="protein sequence ID" value="CUU60187.1"/>
    <property type="molecule type" value="Genomic_DNA"/>
</dbReference>
<evidence type="ECO:0000256" key="6">
    <source>
        <dbReference type="ARBA" id="ARBA00022676"/>
    </source>
</evidence>
<sequence length="501" mass="52834">MPARYGEPGSRSETAHRAEQTIDTQRGFFTEPARRATPTGGTDLVPRPRSERLFTDRPVLDVVIPVYNEEKDLAPCIARLHTHLRTTFPYPFQITVADNASTDRTLAIAYAMEAELPEVSVIHLDVKGRGRALRAAWGISAAPVLAYMDVDLSTDLAALLPLVAPLISGHSDLAIGTRLARSSRVVRGTKREVISRCYNLLLRGTLAVRFTDAQCGFKAIRADVAGSLLPLVEDSGWFFDTEMLVIAQRSGLRIHEVPVDWVDDPDSRVDVVATAIADLKGVSRLARALGTGALPIAELRREFGRAPLNGASMVAGNGASLGPGAGAGAGAATAAAGAVGTRGAGTRGAGGPVPGVPAGLTRQLVRFTGVGVASTLAYLLLFLLLHGATGAQAANLIALLVTAIANTAANRRLTFGVSGRDDAGRHHLQGLFVFAIGLALTSGSLAALHAVSDDPGRLLELSVLVLANLASTVIRFLLLRAWVFHPSRLRRRARARHGGTA</sequence>
<dbReference type="InterPro" id="IPR035518">
    <property type="entry name" value="DPG_synthase"/>
</dbReference>
<dbReference type="GO" id="GO:0006487">
    <property type="term" value="P:protein N-linked glycosylation"/>
    <property type="evidence" value="ECO:0007669"/>
    <property type="project" value="TreeGrafter"/>
</dbReference>
<keyword evidence="11 15" id="KW-1133">Transmembrane helix</keyword>
<comment type="pathway">
    <text evidence="3">Protein modification; protein glycosylation.</text>
</comment>
<dbReference type="Pfam" id="PF04138">
    <property type="entry name" value="GtrA_DPMS_TM"/>
    <property type="match status" value="1"/>
</dbReference>
<dbReference type="InterPro" id="IPR029044">
    <property type="entry name" value="Nucleotide-diphossugar_trans"/>
</dbReference>
<dbReference type="Pfam" id="PF00535">
    <property type="entry name" value="Glycos_transf_2"/>
    <property type="match status" value="1"/>
</dbReference>
<keyword evidence="10" id="KW-0735">Signal-anchor</keyword>
<evidence type="ECO:0000256" key="9">
    <source>
        <dbReference type="ARBA" id="ARBA00022824"/>
    </source>
</evidence>
<accession>A0A0S4QWZ4</accession>
<evidence type="ECO:0000256" key="5">
    <source>
        <dbReference type="ARBA" id="ARBA00012583"/>
    </source>
</evidence>
<evidence type="ECO:0000259" key="16">
    <source>
        <dbReference type="Pfam" id="PF00535"/>
    </source>
</evidence>
<proteinExistence type="inferred from homology"/>
<feature type="transmembrane region" description="Helical" evidence="15">
    <location>
        <begin position="391"/>
        <end position="409"/>
    </location>
</feature>
<evidence type="ECO:0000256" key="1">
    <source>
        <dbReference type="ARBA" id="ARBA00004141"/>
    </source>
</evidence>
<feature type="domain" description="GtrA/DPMS transmembrane" evidence="17">
    <location>
        <begin position="366"/>
        <end position="484"/>
    </location>
</feature>
<keyword evidence="6" id="KW-0328">Glycosyltransferase</keyword>
<dbReference type="CDD" id="cd04188">
    <property type="entry name" value="DPG_synthase"/>
    <property type="match status" value="1"/>
</dbReference>
<comment type="catalytic activity">
    <reaction evidence="13">
        <text>a di-trans,poly-cis-dolichyl phosphate + UDP-alpha-D-glucose = a di-trans,poly-cis-dolichyl beta-D-glucosyl phosphate + UDP</text>
        <dbReference type="Rhea" id="RHEA:15401"/>
        <dbReference type="Rhea" id="RHEA-COMP:19498"/>
        <dbReference type="Rhea" id="RHEA-COMP:19502"/>
        <dbReference type="ChEBI" id="CHEBI:57525"/>
        <dbReference type="ChEBI" id="CHEBI:57683"/>
        <dbReference type="ChEBI" id="CHEBI:58223"/>
        <dbReference type="ChEBI" id="CHEBI:58885"/>
        <dbReference type="EC" id="2.4.1.117"/>
    </reaction>
    <physiologicalReaction direction="left-to-right" evidence="13">
        <dbReference type="Rhea" id="RHEA:15402"/>
    </physiologicalReaction>
</comment>
<evidence type="ECO:0000256" key="10">
    <source>
        <dbReference type="ARBA" id="ARBA00022968"/>
    </source>
</evidence>
<evidence type="ECO:0000256" key="2">
    <source>
        <dbReference type="ARBA" id="ARBA00004389"/>
    </source>
</evidence>
<dbReference type="InterPro" id="IPR001173">
    <property type="entry name" value="Glyco_trans_2-like"/>
</dbReference>
<dbReference type="Proteomes" id="UP000198802">
    <property type="component" value="Unassembled WGS sequence"/>
</dbReference>
<evidence type="ECO:0000256" key="7">
    <source>
        <dbReference type="ARBA" id="ARBA00022679"/>
    </source>
</evidence>
<evidence type="ECO:0000256" key="12">
    <source>
        <dbReference type="ARBA" id="ARBA00023136"/>
    </source>
</evidence>
<dbReference type="PANTHER" id="PTHR10859">
    <property type="entry name" value="GLYCOSYL TRANSFERASE"/>
    <property type="match status" value="1"/>
</dbReference>
<evidence type="ECO:0000259" key="17">
    <source>
        <dbReference type="Pfam" id="PF04138"/>
    </source>
</evidence>
<keyword evidence="19" id="KW-1185">Reference proteome</keyword>
<keyword evidence="9" id="KW-0256">Endoplasmic reticulum</keyword>
<keyword evidence="7" id="KW-0808">Transferase</keyword>
<gene>
    <name evidence="18" type="ORF">Ga0074812_13650</name>
</gene>
<keyword evidence="8 15" id="KW-0812">Transmembrane</keyword>
<keyword evidence="12 15" id="KW-0472">Membrane</keyword>
<dbReference type="Gene3D" id="3.90.550.10">
    <property type="entry name" value="Spore Coat Polysaccharide Biosynthesis Protein SpsA, Chain A"/>
    <property type="match status" value="1"/>
</dbReference>
<name>A0A0S4QWZ4_9ACTN</name>
<dbReference type="SUPFAM" id="SSF53448">
    <property type="entry name" value="Nucleotide-diphospho-sugar transferases"/>
    <property type="match status" value="1"/>
</dbReference>
<reference evidence="19" key="1">
    <citation type="submission" date="2015-11" db="EMBL/GenBank/DDBJ databases">
        <authorList>
            <person name="Varghese N."/>
        </authorList>
    </citation>
    <scope>NUCLEOTIDE SEQUENCE [LARGE SCALE GENOMIC DNA]</scope>
    <source>
        <strain evidence="19">DSM 45899</strain>
    </source>
</reference>
<dbReference type="GO" id="GO:0000271">
    <property type="term" value="P:polysaccharide biosynthetic process"/>
    <property type="evidence" value="ECO:0007669"/>
    <property type="project" value="InterPro"/>
</dbReference>
<feature type="transmembrane region" description="Helical" evidence="15">
    <location>
        <begin position="463"/>
        <end position="484"/>
    </location>
</feature>
<evidence type="ECO:0000256" key="15">
    <source>
        <dbReference type="SAM" id="Phobius"/>
    </source>
</evidence>
<evidence type="ECO:0000256" key="11">
    <source>
        <dbReference type="ARBA" id="ARBA00022989"/>
    </source>
</evidence>
<dbReference type="PANTHER" id="PTHR10859:SF91">
    <property type="entry name" value="DOLICHYL-PHOSPHATE BETA-GLUCOSYLTRANSFERASE"/>
    <property type="match status" value="1"/>
</dbReference>
<dbReference type="EC" id="2.4.1.117" evidence="5"/>
<dbReference type="InterPro" id="IPR007267">
    <property type="entry name" value="GtrA_DPMS_TM"/>
</dbReference>